<gene>
    <name evidence="9" type="ORF">AFUS01_LOCUS1321</name>
</gene>
<dbReference type="FunFam" id="1.20.1300.20:FF:000001">
    <property type="entry name" value="Ubiquitin thioesterase OTUB1"/>
    <property type="match status" value="1"/>
</dbReference>
<feature type="domain" description="OTU" evidence="8">
    <location>
        <begin position="72"/>
        <end position="263"/>
    </location>
</feature>
<keyword evidence="3 7" id="KW-0645">Protease</keyword>
<dbReference type="Pfam" id="PF10275">
    <property type="entry name" value="Peptidase_C65"/>
    <property type="match status" value="1"/>
</dbReference>
<sequence>MSSGQVTQPQAEIDSAAAQDELTLKQQEAIDKEISSTIPLVGDRECVTNLLPEYESDLVYKDKILEISKTYEFFRRMRPDGNCFFRAFCYGSIERVLGNPGAIQEYRDRLVASKDILKATGFTQFTVEDFYDTFLDVLDKAAEGLAANELLKLFQEQSLADYLVVYLRILTSAELRKSAEFYSNFIEGDRTLEEFCQLEVEPMYKESDHIHITALTTALGVGVKVIYMDRGLGGQHEFPDPENIAPAIYLLYRPGHYDILYPKGT</sequence>
<dbReference type="EC" id="3.4.19.12" evidence="7"/>
<dbReference type="EMBL" id="CAJVCH010007313">
    <property type="protein sequence ID" value="CAG7660278.1"/>
    <property type="molecule type" value="Genomic_DNA"/>
</dbReference>
<evidence type="ECO:0000256" key="2">
    <source>
        <dbReference type="ARBA" id="ARBA00006579"/>
    </source>
</evidence>
<dbReference type="PANTHER" id="PTHR12931">
    <property type="entry name" value="UBIQUITIN THIOLESTERASE PROTEIN OTUB"/>
    <property type="match status" value="1"/>
</dbReference>
<evidence type="ECO:0000256" key="7">
    <source>
        <dbReference type="PIRNR" id="PIRNR013503"/>
    </source>
</evidence>
<keyword evidence="6 7" id="KW-0788">Thiol protease</keyword>
<accession>A0A8J2NGS0</accession>
<comment type="similarity">
    <text evidence="2 7">Belongs to the peptidase C65 family.</text>
</comment>
<dbReference type="PANTHER" id="PTHR12931:SF15">
    <property type="entry name" value="UBIQUITIN THIOESTERASE OTUBAIN-LIKE"/>
    <property type="match status" value="1"/>
</dbReference>
<dbReference type="InterPro" id="IPR019400">
    <property type="entry name" value="Peptidase_C65_otubain"/>
</dbReference>
<dbReference type="InterPro" id="IPR016615">
    <property type="entry name" value="Otubain"/>
</dbReference>
<evidence type="ECO:0000256" key="3">
    <source>
        <dbReference type="ARBA" id="ARBA00022670"/>
    </source>
</evidence>
<keyword evidence="5 7" id="KW-0378">Hydrolase</keyword>
<dbReference type="GO" id="GO:0004843">
    <property type="term" value="F:cysteine-type deubiquitinase activity"/>
    <property type="evidence" value="ECO:0007669"/>
    <property type="project" value="UniProtKB-EC"/>
</dbReference>
<dbReference type="Proteomes" id="UP000708208">
    <property type="component" value="Unassembled WGS sequence"/>
</dbReference>
<dbReference type="PIRSF" id="PIRSF013503">
    <property type="entry name" value="Ubiquitin_thioesterase_Otubain"/>
    <property type="match status" value="1"/>
</dbReference>
<name>A0A8J2NGS0_9HEXA</name>
<dbReference type="GO" id="GO:0071108">
    <property type="term" value="P:protein K48-linked deubiquitination"/>
    <property type="evidence" value="ECO:0007669"/>
    <property type="project" value="TreeGrafter"/>
</dbReference>
<dbReference type="PROSITE" id="PS50802">
    <property type="entry name" value="OTU"/>
    <property type="match status" value="1"/>
</dbReference>
<dbReference type="AlphaFoldDB" id="A0A8J2NGS0"/>
<evidence type="ECO:0000256" key="5">
    <source>
        <dbReference type="ARBA" id="ARBA00022801"/>
    </source>
</evidence>
<evidence type="ECO:0000256" key="4">
    <source>
        <dbReference type="ARBA" id="ARBA00022786"/>
    </source>
</evidence>
<protein>
    <recommendedName>
        <fullName evidence="7">Ubiquitin thioesterase</fullName>
        <ecNumber evidence="7">3.4.19.12</ecNumber>
    </recommendedName>
</protein>
<evidence type="ECO:0000256" key="1">
    <source>
        <dbReference type="ARBA" id="ARBA00000707"/>
    </source>
</evidence>
<organism evidence="9 10">
    <name type="scientific">Allacma fusca</name>
    <dbReference type="NCBI Taxonomy" id="39272"/>
    <lineage>
        <taxon>Eukaryota</taxon>
        <taxon>Metazoa</taxon>
        <taxon>Ecdysozoa</taxon>
        <taxon>Arthropoda</taxon>
        <taxon>Hexapoda</taxon>
        <taxon>Collembola</taxon>
        <taxon>Symphypleona</taxon>
        <taxon>Sminthuridae</taxon>
        <taxon>Allacma</taxon>
    </lineage>
</organism>
<proteinExistence type="inferred from homology"/>
<comment type="caution">
    <text evidence="9">The sequence shown here is derived from an EMBL/GenBank/DDBJ whole genome shotgun (WGS) entry which is preliminary data.</text>
</comment>
<evidence type="ECO:0000256" key="6">
    <source>
        <dbReference type="ARBA" id="ARBA00022807"/>
    </source>
</evidence>
<dbReference type="InterPro" id="IPR003323">
    <property type="entry name" value="OTU_dom"/>
</dbReference>
<comment type="catalytic activity">
    <reaction evidence="1 7">
        <text>Thiol-dependent hydrolysis of ester, thioester, amide, peptide and isopeptide bonds formed by the C-terminal Gly of ubiquitin (a 76-residue protein attached to proteins as an intracellular targeting signal).</text>
        <dbReference type="EC" id="3.4.19.12"/>
    </reaction>
</comment>
<evidence type="ECO:0000313" key="10">
    <source>
        <dbReference type="Proteomes" id="UP000708208"/>
    </source>
</evidence>
<dbReference type="OrthoDB" id="18915at2759"/>
<reference evidence="9" key="1">
    <citation type="submission" date="2021-06" db="EMBL/GenBank/DDBJ databases">
        <authorList>
            <person name="Hodson N. C."/>
            <person name="Mongue J. A."/>
            <person name="Jaron S. K."/>
        </authorList>
    </citation>
    <scope>NUCLEOTIDE SEQUENCE</scope>
</reference>
<dbReference type="GO" id="GO:0043130">
    <property type="term" value="F:ubiquitin binding"/>
    <property type="evidence" value="ECO:0007669"/>
    <property type="project" value="TreeGrafter"/>
</dbReference>
<keyword evidence="10" id="KW-1185">Reference proteome</keyword>
<evidence type="ECO:0000313" key="9">
    <source>
        <dbReference type="EMBL" id="CAG7660278.1"/>
    </source>
</evidence>
<dbReference type="GO" id="GO:0005634">
    <property type="term" value="C:nucleus"/>
    <property type="evidence" value="ECO:0007669"/>
    <property type="project" value="TreeGrafter"/>
</dbReference>
<dbReference type="GO" id="GO:0006508">
    <property type="term" value="P:proteolysis"/>
    <property type="evidence" value="ECO:0007669"/>
    <property type="project" value="UniProtKB-KW"/>
</dbReference>
<keyword evidence="4 7" id="KW-0833">Ubl conjugation pathway</keyword>
<evidence type="ECO:0000259" key="8">
    <source>
        <dbReference type="PROSITE" id="PS50802"/>
    </source>
</evidence>